<dbReference type="RefSeq" id="WP_203095785.1">
    <property type="nucleotide sequence ID" value="NZ_CP059075.1"/>
</dbReference>
<evidence type="ECO:0000313" key="2">
    <source>
        <dbReference type="Proteomes" id="UP000596329"/>
    </source>
</evidence>
<organism evidence="1 2">
    <name type="scientific">Flavobacterium psychrophilum</name>
    <dbReference type="NCBI Taxonomy" id="96345"/>
    <lineage>
        <taxon>Bacteria</taxon>
        <taxon>Pseudomonadati</taxon>
        <taxon>Bacteroidota</taxon>
        <taxon>Flavobacteriia</taxon>
        <taxon>Flavobacteriales</taxon>
        <taxon>Flavobacteriaceae</taxon>
        <taxon>Flavobacterium</taxon>
    </lineage>
</organism>
<dbReference type="EMBL" id="CP059075">
    <property type="protein sequence ID" value="QRE03500.1"/>
    <property type="molecule type" value="Genomic_DNA"/>
</dbReference>
<dbReference type="Proteomes" id="UP000596329">
    <property type="component" value="Chromosome"/>
</dbReference>
<proteinExistence type="predicted"/>
<gene>
    <name evidence="1" type="ORF">H0H26_11505</name>
</gene>
<dbReference type="AlphaFoldDB" id="A0A7U2R904"/>
<accession>A0A7U2R904</accession>
<reference evidence="1 2" key="1">
    <citation type="submission" date="2020-07" db="EMBL/GenBank/DDBJ databases">
        <title>Genomic characterization of Flavobacterium psychrophilum strains.</title>
        <authorList>
            <person name="Castillo D."/>
            <person name="Jorgensen J."/>
            <person name="Middelboe M."/>
        </authorList>
    </citation>
    <scope>NUCLEOTIDE SEQUENCE [LARGE SCALE GENOMIC DNA]</scope>
    <source>
        <strain evidence="1 2">FPS-R7</strain>
    </source>
</reference>
<evidence type="ECO:0000313" key="1">
    <source>
        <dbReference type="EMBL" id="QRE03500.1"/>
    </source>
</evidence>
<sequence>MNIAIKSKKEVNYDLAFKTKTALIKIVMTDFNYSILEGKFVAKCTAYYNKPTMMAGELTDNYMAFDGWESHYDVAKTNGLFRMLGNSIEATEDFVSELSGLLKNALLMGVAKDKRYDLTINDLEIC</sequence>
<name>A0A7U2R904_FLAPS</name>
<protein>
    <submittedName>
        <fullName evidence="1">Uncharacterized protein</fullName>
    </submittedName>
</protein>